<dbReference type="SUPFAM" id="SSF55394">
    <property type="entry name" value="Bactericidal permeability-increasing protein, BPI"/>
    <property type="match status" value="1"/>
</dbReference>
<reference evidence="3" key="2">
    <citation type="submission" date="2021-01" db="UniProtKB">
        <authorList>
            <consortium name="EnsemblMetazoa"/>
        </authorList>
    </citation>
    <scope>IDENTIFICATION</scope>
</reference>
<sequence>MATLKKINSHILVGLVVGCALLQLTQGFTIGDYPKWKLAGWNKLPGFKARITQKGLDFFRDIGMETIQKHIREMHIPSQHGSAGPIYYAATNIRIVSFGLPASINPNTPSSDGMSLHVRKGSFFLRGDLSYDFVFTTHGHFDAKLADISLDATIRIGVDSTGRPRASAEYCYFRVGYVHVNL</sequence>
<dbReference type="PROSITE" id="PS51257">
    <property type="entry name" value="PROKAR_LIPOPROTEIN"/>
    <property type="match status" value="1"/>
</dbReference>
<feature type="signal peptide" evidence="1">
    <location>
        <begin position="1"/>
        <end position="27"/>
    </location>
</feature>
<protein>
    <recommendedName>
        <fullName evidence="2">Lipid-binding serum glycoprotein N-terminal domain-containing protein</fullName>
    </recommendedName>
</protein>
<dbReference type="PANTHER" id="PTHR10504">
    <property type="entry name" value="BACTERICIDAL PERMEABILITY-INCREASING BPI PROTEIN-RELATED"/>
    <property type="match status" value="1"/>
</dbReference>
<evidence type="ECO:0000313" key="4">
    <source>
        <dbReference type="Proteomes" id="UP000007110"/>
    </source>
</evidence>
<dbReference type="KEGG" id="spu:115920157"/>
<dbReference type="OrthoDB" id="10255543at2759"/>
<dbReference type="EnsemblMetazoa" id="XM_030975125">
    <property type="protein sequence ID" value="XP_030830985"/>
    <property type="gene ID" value="LOC115920157"/>
</dbReference>
<dbReference type="PANTHER" id="PTHR10504:SF131">
    <property type="entry name" value="BPI2 DOMAIN-CONTAINING PROTEIN"/>
    <property type="match status" value="1"/>
</dbReference>
<dbReference type="OMA" id="SEYYRIQ"/>
<dbReference type="Proteomes" id="UP000007110">
    <property type="component" value="Unassembled WGS sequence"/>
</dbReference>
<evidence type="ECO:0000313" key="3">
    <source>
        <dbReference type="EnsemblMetazoa" id="XP_030830985"/>
    </source>
</evidence>
<evidence type="ECO:0000256" key="1">
    <source>
        <dbReference type="SAM" id="SignalP"/>
    </source>
</evidence>
<reference evidence="4" key="1">
    <citation type="submission" date="2015-02" db="EMBL/GenBank/DDBJ databases">
        <title>Genome sequencing for Strongylocentrotus purpuratus.</title>
        <authorList>
            <person name="Murali S."/>
            <person name="Liu Y."/>
            <person name="Vee V."/>
            <person name="English A."/>
            <person name="Wang M."/>
            <person name="Skinner E."/>
            <person name="Han Y."/>
            <person name="Muzny D.M."/>
            <person name="Worley K.C."/>
            <person name="Gibbs R.A."/>
        </authorList>
    </citation>
    <scope>NUCLEOTIDE SEQUENCE</scope>
</reference>
<dbReference type="Pfam" id="PF01273">
    <property type="entry name" value="LBP_BPI_CETP"/>
    <property type="match status" value="1"/>
</dbReference>
<proteinExistence type="predicted"/>
<evidence type="ECO:0000259" key="2">
    <source>
        <dbReference type="Pfam" id="PF01273"/>
    </source>
</evidence>
<keyword evidence="4" id="KW-1185">Reference proteome</keyword>
<dbReference type="Gene3D" id="3.15.10.10">
    <property type="entry name" value="Bactericidal permeability-increasing protein, domain 1"/>
    <property type="match status" value="1"/>
</dbReference>
<name>A0A7M7STU5_STRPU</name>
<dbReference type="RefSeq" id="XP_030830985.1">
    <property type="nucleotide sequence ID" value="XM_030975125.1"/>
</dbReference>
<dbReference type="GO" id="GO:0008289">
    <property type="term" value="F:lipid binding"/>
    <property type="evidence" value="ECO:0007669"/>
    <property type="project" value="InterPro"/>
</dbReference>
<feature type="domain" description="Lipid-binding serum glycoprotein N-terminal" evidence="2">
    <location>
        <begin position="55"/>
        <end position="182"/>
    </location>
</feature>
<dbReference type="GeneID" id="115920157"/>
<dbReference type="InterPro" id="IPR032942">
    <property type="entry name" value="BPI/LBP/Plunc"/>
</dbReference>
<dbReference type="InterPro" id="IPR017943">
    <property type="entry name" value="Bactericidal_perm-incr_a/b_dom"/>
</dbReference>
<dbReference type="AlphaFoldDB" id="A0A7M7STU5"/>
<organism evidence="3 4">
    <name type="scientific">Strongylocentrotus purpuratus</name>
    <name type="common">Purple sea urchin</name>
    <dbReference type="NCBI Taxonomy" id="7668"/>
    <lineage>
        <taxon>Eukaryota</taxon>
        <taxon>Metazoa</taxon>
        <taxon>Echinodermata</taxon>
        <taxon>Eleutherozoa</taxon>
        <taxon>Echinozoa</taxon>
        <taxon>Echinoidea</taxon>
        <taxon>Euechinoidea</taxon>
        <taxon>Echinacea</taxon>
        <taxon>Camarodonta</taxon>
        <taxon>Echinidea</taxon>
        <taxon>Strongylocentrotidae</taxon>
        <taxon>Strongylocentrotus</taxon>
    </lineage>
</organism>
<dbReference type="InParanoid" id="A0A7M7STU5"/>
<keyword evidence="1" id="KW-0732">Signal</keyword>
<feature type="chain" id="PRO_5029508421" description="Lipid-binding serum glycoprotein N-terminal domain-containing protein" evidence="1">
    <location>
        <begin position="28"/>
        <end position="182"/>
    </location>
</feature>
<dbReference type="InterPro" id="IPR017942">
    <property type="entry name" value="Lipid-bd_serum_glycop_N"/>
</dbReference>
<accession>A0A7M7STU5</accession>